<protein>
    <recommendedName>
        <fullName evidence="1">UPF0435 protein PB01_16080</fullName>
    </recommendedName>
</protein>
<dbReference type="Pfam" id="PF06569">
    <property type="entry name" value="DUF1128"/>
    <property type="match status" value="1"/>
</dbReference>
<evidence type="ECO:0000256" key="1">
    <source>
        <dbReference type="HAMAP-Rule" id="MF_00829"/>
    </source>
</evidence>
<comment type="similarity">
    <text evidence="1">Belongs to the UPF0435 family.</text>
</comment>
<accession>A0A5J6SRT7</accession>
<gene>
    <name evidence="2" type="ORF">PB01_16080</name>
</gene>
<keyword evidence="3" id="KW-1185">Reference proteome</keyword>
<evidence type="ECO:0000313" key="2">
    <source>
        <dbReference type="EMBL" id="QFG00204.1"/>
    </source>
</evidence>
<dbReference type="HAMAP" id="MF_00829">
    <property type="entry name" value="UPF0435"/>
    <property type="match status" value="1"/>
</dbReference>
<evidence type="ECO:0000313" key="3">
    <source>
        <dbReference type="Proteomes" id="UP000325517"/>
    </source>
</evidence>
<dbReference type="InterPro" id="IPR009507">
    <property type="entry name" value="UPF0435"/>
</dbReference>
<organism evidence="2 3">
    <name type="scientific">Psychrobacillus glaciei</name>
    <dbReference type="NCBI Taxonomy" id="2283160"/>
    <lineage>
        <taxon>Bacteria</taxon>
        <taxon>Bacillati</taxon>
        <taxon>Bacillota</taxon>
        <taxon>Bacilli</taxon>
        <taxon>Bacillales</taxon>
        <taxon>Bacillaceae</taxon>
        <taxon>Psychrobacillus</taxon>
    </lineage>
</organism>
<dbReference type="EMBL" id="CP031223">
    <property type="protein sequence ID" value="QFG00204.1"/>
    <property type="molecule type" value="Genomic_DNA"/>
</dbReference>
<dbReference type="AlphaFoldDB" id="A0A5J6SRT7"/>
<dbReference type="Proteomes" id="UP000325517">
    <property type="component" value="Chromosome"/>
</dbReference>
<dbReference type="KEGG" id="psyo:PB01_16080"/>
<name>A0A5J6SRT7_9BACI</name>
<sequence>MNLSQPSVENVTYMIETIKEKLRMVNVDAMKPENFNATEYEDLVYLYEMVKKRESFSPSEMQAIAAELGNLRK</sequence>
<reference evidence="2 3" key="1">
    <citation type="submission" date="2018-07" db="EMBL/GenBank/DDBJ databases">
        <title>Complete genome sequence of Psychrobacillus sp. PB01, isolated from iceberg, and comparative genome analysis of Psychrobacillus strains.</title>
        <authorList>
            <person name="Lee P.C."/>
        </authorList>
    </citation>
    <scope>NUCLEOTIDE SEQUENCE [LARGE SCALE GENOMIC DNA]</scope>
    <source>
        <strain evidence="2 3">PB01</strain>
    </source>
</reference>
<dbReference type="RefSeq" id="WP_151701090.1">
    <property type="nucleotide sequence ID" value="NZ_CP031223.1"/>
</dbReference>
<proteinExistence type="inferred from homology"/>
<dbReference type="OrthoDB" id="2361695at2"/>